<dbReference type="InterPro" id="IPR016181">
    <property type="entry name" value="Acyl_CoA_acyltransferase"/>
</dbReference>
<dbReference type="Gene3D" id="3.40.630.30">
    <property type="match status" value="1"/>
</dbReference>
<dbReference type="Pfam" id="PF13508">
    <property type="entry name" value="Acetyltransf_7"/>
    <property type="match status" value="1"/>
</dbReference>
<feature type="domain" description="N-acetyltransferase" evidence="1">
    <location>
        <begin position="1"/>
        <end position="156"/>
    </location>
</feature>
<dbReference type="CDD" id="cd04301">
    <property type="entry name" value="NAT_SF"/>
    <property type="match status" value="1"/>
</dbReference>
<reference evidence="2 3" key="1">
    <citation type="submission" date="2021-02" db="EMBL/GenBank/DDBJ databases">
        <title>Paracoccus methylovroum sp.nov., a new methanol and methylamine utilizing methylotrophic denitrifer.</title>
        <authorList>
            <person name="Timsy T."/>
            <person name="Behrendt U."/>
            <person name="Ulrich A."/>
            <person name="Spanner T."/>
            <person name="Foesel B.U."/>
            <person name="Horn M.A."/>
            <person name="Kolb S."/>
        </authorList>
    </citation>
    <scope>NUCLEOTIDE SEQUENCE [LARGE SCALE GENOMIC DNA]</scope>
    <source>
        <strain evidence="2 3">H4-D09</strain>
    </source>
</reference>
<evidence type="ECO:0000313" key="3">
    <source>
        <dbReference type="Proteomes" id="UP000663629"/>
    </source>
</evidence>
<protein>
    <submittedName>
        <fullName evidence="2">N-acetyltransferase</fullName>
    </submittedName>
</protein>
<evidence type="ECO:0000259" key="1">
    <source>
        <dbReference type="PROSITE" id="PS51186"/>
    </source>
</evidence>
<dbReference type="EMBL" id="CP070368">
    <property type="protein sequence ID" value="QRZ14106.1"/>
    <property type="molecule type" value="Genomic_DNA"/>
</dbReference>
<organism evidence="2 3">
    <name type="scientific">Paracoccus methylovorus</name>
    <dbReference type="NCBI Taxonomy" id="2812658"/>
    <lineage>
        <taxon>Bacteria</taxon>
        <taxon>Pseudomonadati</taxon>
        <taxon>Pseudomonadota</taxon>
        <taxon>Alphaproteobacteria</taxon>
        <taxon>Rhodobacterales</taxon>
        <taxon>Paracoccaceae</taxon>
        <taxon>Paracoccus</taxon>
    </lineage>
</organism>
<proteinExistence type="predicted"/>
<dbReference type="Proteomes" id="UP000663629">
    <property type="component" value="Chromosome 1"/>
</dbReference>
<dbReference type="PROSITE" id="PS51186">
    <property type="entry name" value="GNAT"/>
    <property type="match status" value="1"/>
</dbReference>
<dbReference type="SUPFAM" id="SSF55729">
    <property type="entry name" value="Acyl-CoA N-acyltransferases (Nat)"/>
    <property type="match status" value="1"/>
</dbReference>
<dbReference type="InterPro" id="IPR000182">
    <property type="entry name" value="GNAT_dom"/>
</dbReference>
<keyword evidence="3" id="KW-1185">Reference proteome</keyword>
<gene>
    <name evidence="2" type="ORF">JWJ88_01055</name>
</gene>
<evidence type="ECO:0000313" key="2">
    <source>
        <dbReference type="EMBL" id="QRZ14106.1"/>
    </source>
</evidence>
<sequence length="176" mass="18544">MLIRNEIDSDIPAIRAIVTEAMLMLPQTSGTEANITNPDITDADIVDRLRAEDALILSLVAEDGGDVVGYLAASMARIGVECDWGLIGPLAVLPSRHGEGIGSALMAEAVLRLRATCKGAALVGDPRYYGRFGFSAFSGLGVGDCPPEFVQALPFDAVDPQGELIHHPAFGLKQQG</sequence>
<accession>A0ABX7JJI7</accession>
<name>A0ABX7JJI7_9RHOB</name>